<keyword evidence="4 6" id="KW-0560">Oxidoreductase</keyword>
<dbReference type="PIRSF" id="PIRSF000349">
    <property type="entry name" value="SODismutase"/>
    <property type="match status" value="1"/>
</dbReference>
<dbReference type="AlphaFoldDB" id="A0A420W0A7"/>
<dbReference type="RefSeq" id="WP_121124100.1">
    <property type="nucleotide sequence ID" value="NZ_RBWS01000007.1"/>
</dbReference>
<dbReference type="InterPro" id="IPR019832">
    <property type="entry name" value="Mn/Fe_SOD_C"/>
</dbReference>
<name>A0A420W0A7_9SPHI</name>
<feature type="binding site" evidence="5">
    <location>
        <position position="77"/>
    </location>
    <ligand>
        <name>Mn(2+)</name>
        <dbReference type="ChEBI" id="CHEBI:29035"/>
    </ligand>
</feature>
<reference evidence="9 10" key="1">
    <citation type="submission" date="2018-10" db="EMBL/GenBank/DDBJ databases">
        <title>Sphingobacterium sp. M05W1-28.</title>
        <authorList>
            <person name="Cai H."/>
        </authorList>
    </citation>
    <scope>NUCLEOTIDE SEQUENCE [LARGE SCALE GENOMIC DNA]</scope>
    <source>
        <strain evidence="9 10">M05W1-28</strain>
    </source>
</reference>
<feature type="domain" description="Manganese/iron superoxide dismutase N-terminal" evidence="7">
    <location>
        <begin position="3"/>
        <end position="85"/>
    </location>
</feature>
<dbReference type="Proteomes" id="UP000282423">
    <property type="component" value="Unassembled WGS sequence"/>
</dbReference>
<dbReference type="PANTHER" id="PTHR43595:SF2">
    <property type="entry name" value="SMALL RIBOSOMAL SUBUNIT PROTEIN MS42"/>
    <property type="match status" value="1"/>
</dbReference>
<dbReference type="InterPro" id="IPR019831">
    <property type="entry name" value="Mn/Fe_SOD_N"/>
</dbReference>
<dbReference type="InterPro" id="IPR036314">
    <property type="entry name" value="SOD_C_sf"/>
</dbReference>
<evidence type="ECO:0000313" key="9">
    <source>
        <dbReference type="EMBL" id="RKO71907.1"/>
    </source>
</evidence>
<sequence length="207" mass="23632">MNKFQLPDLPYPYGALEPYFDQETMTIHHQRHHQAYVDNLNKALDTTTENVELEGLLAQVSQYGPAIRNNAGGHYNHSLFWEILSPVPKIVPTGRLAKEIEATFGSLDELKIKIKNAGLGQFGSGWSWLYVKYNGALDVVATPNQDNPLMDTQLMSRGVPILGVDVWEHAYYLKYQNKRADYLDAFWSILDWSVVEKKYEETIGKLI</sequence>
<comment type="catalytic activity">
    <reaction evidence="6">
        <text>2 superoxide + 2 H(+) = H2O2 + O2</text>
        <dbReference type="Rhea" id="RHEA:20696"/>
        <dbReference type="ChEBI" id="CHEBI:15378"/>
        <dbReference type="ChEBI" id="CHEBI:15379"/>
        <dbReference type="ChEBI" id="CHEBI:16240"/>
        <dbReference type="ChEBI" id="CHEBI:18421"/>
        <dbReference type="EC" id="1.15.1.1"/>
    </reaction>
</comment>
<keyword evidence="3 5" id="KW-0479">Metal-binding</keyword>
<dbReference type="OrthoDB" id="9803125at2"/>
<dbReference type="GO" id="GO:0005737">
    <property type="term" value="C:cytoplasm"/>
    <property type="evidence" value="ECO:0007669"/>
    <property type="project" value="TreeGrafter"/>
</dbReference>
<evidence type="ECO:0000256" key="5">
    <source>
        <dbReference type="PIRSR" id="PIRSR000349-1"/>
    </source>
</evidence>
<dbReference type="Gene3D" id="1.10.287.990">
    <property type="entry name" value="Fe,Mn superoxide dismutase (SOD) domain"/>
    <property type="match status" value="1"/>
</dbReference>
<dbReference type="Pfam" id="PF00081">
    <property type="entry name" value="Sod_Fe_N"/>
    <property type="match status" value="1"/>
</dbReference>
<evidence type="ECO:0000256" key="2">
    <source>
        <dbReference type="ARBA" id="ARBA00012682"/>
    </source>
</evidence>
<dbReference type="InterPro" id="IPR036324">
    <property type="entry name" value="Mn/Fe_SOD_N_sf"/>
</dbReference>
<evidence type="ECO:0000256" key="1">
    <source>
        <dbReference type="ARBA" id="ARBA00008714"/>
    </source>
</evidence>
<dbReference type="PROSITE" id="PS00088">
    <property type="entry name" value="SOD_MN"/>
    <property type="match status" value="1"/>
</dbReference>
<feature type="binding site" evidence="5">
    <location>
        <position position="169"/>
    </location>
    <ligand>
        <name>Mn(2+)</name>
        <dbReference type="ChEBI" id="CHEBI:29035"/>
    </ligand>
</feature>
<accession>A0A420W0A7</accession>
<dbReference type="InterPro" id="IPR001189">
    <property type="entry name" value="Mn/Fe_SOD"/>
</dbReference>
<dbReference type="SUPFAM" id="SSF46609">
    <property type="entry name" value="Fe,Mn superoxide dismutase (SOD), N-terminal domain"/>
    <property type="match status" value="1"/>
</dbReference>
<evidence type="ECO:0000259" key="7">
    <source>
        <dbReference type="Pfam" id="PF00081"/>
    </source>
</evidence>
<feature type="domain" description="Manganese/iron superoxide dismutase C-terminal" evidence="8">
    <location>
        <begin position="92"/>
        <end position="197"/>
    </location>
</feature>
<evidence type="ECO:0000313" key="10">
    <source>
        <dbReference type="Proteomes" id="UP000282423"/>
    </source>
</evidence>
<gene>
    <name evidence="9" type="ORF">D7322_10040</name>
</gene>
<dbReference type="GO" id="GO:0046872">
    <property type="term" value="F:metal ion binding"/>
    <property type="evidence" value="ECO:0007669"/>
    <property type="project" value="UniProtKB-KW"/>
</dbReference>
<dbReference type="FunFam" id="1.10.287.990:FF:000001">
    <property type="entry name" value="Superoxide dismutase"/>
    <property type="match status" value="1"/>
</dbReference>
<comment type="similarity">
    <text evidence="1 6">Belongs to the iron/manganese superoxide dismutase family.</text>
</comment>
<comment type="caution">
    <text evidence="9">The sequence shown here is derived from an EMBL/GenBank/DDBJ whole genome shotgun (WGS) entry which is preliminary data.</text>
</comment>
<evidence type="ECO:0000256" key="3">
    <source>
        <dbReference type="ARBA" id="ARBA00022723"/>
    </source>
</evidence>
<comment type="function">
    <text evidence="6">Destroys radicals which are normally produced within the cells and which are toxic to biological systems.</text>
</comment>
<dbReference type="GO" id="GO:0004784">
    <property type="term" value="F:superoxide dismutase activity"/>
    <property type="evidence" value="ECO:0007669"/>
    <property type="project" value="UniProtKB-EC"/>
</dbReference>
<dbReference type="PRINTS" id="PR01703">
    <property type="entry name" value="MNSODISMTASE"/>
</dbReference>
<dbReference type="InterPro" id="IPR019833">
    <property type="entry name" value="Mn/Fe_SOD_BS"/>
</dbReference>
<dbReference type="PANTHER" id="PTHR43595">
    <property type="entry name" value="37S RIBOSOMAL PROTEIN S26, MITOCHONDRIAL"/>
    <property type="match status" value="1"/>
</dbReference>
<evidence type="ECO:0000259" key="8">
    <source>
        <dbReference type="Pfam" id="PF02777"/>
    </source>
</evidence>
<feature type="binding site" evidence="5">
    <location>
        <position position="165"/>
    </location>
    <ligand>
        <name>Mn(2+)</name>
        <dbReference type="ChEBI" id="CHEBI:29035"/>
    </ligand>
</feature>
<keyword evidence="10" id="KW-1185">Reference proteome</keyword>
<dbReference type="EC" id="1.15.1.1" evidence="2 6"/>
<organism evidence="9 10">
    <name type="scientific">Sphingobacterium puteale</name>
    <dbReference type="NCBI Taxonomy" id="2420510"/>
    <lineage>
        <taxon>Bacteria</taxon>
        <taxon>Pseudomonadati</taxon>
        <taxon>Bacteroidota</taxon>
        <taxon>Sphingobacteriia</taxon>
        <taxon>Sphingobacteriales</taxon>
        <taxon>Sphingobacteriaceae</taxon>
        <taxon>Sphingobacterium</taxon>
    </lineage>
</organism>
<evidence type="ECO:0000256" key="6">
    <source>
        <dbReference type="RuleBase" id="RU000414"/>
    </source>
</evidence>
<dbReference type="Gene3D" id="3.55.40.20">
    <property type="entry name" value="Iron/manganese superoxide dismutase, C-terminal domain"/>
    <property type="match status" value="1"/>
</dbReference>
<proteinExistence type="inferred from homology"/>
<evidence type="ECO:0000256" key="4">
    <source>
        <dbReference type="ARBA" id="ARBA00023002"/>
    </source>
</evidence>
<dbReference type="SUPFAM" id="SSF54719">
    <property type="entry name" value="Fe,Mn superoxide dismutase (SOD), C-terminal domain"/>
    <property type="match status" value="1"/>
</dbReference>
<dbReference type="EMBL" id="RBWS01000007">
    <property type="protein sequence ID" value="RKO71907.1"/>
    <property type="molecule type" value="Genomic_DNA"/>
</dbReference>
<protein>
    <recommendedName>
        <fullName evidence="2 6">Superoxide dismutase</fullName>
        <ecNumber evidence="2 6">1.15.1.1</ecNumber>
    </recommendedName>
</protein>
<dbReference type="Pfam" id="PF02777">
    <property type="entry name" value="Sod_Fe_C"/>
    <property type="match status" value="1"/>
</dbReference>
<feature type="binding site" evidence="5">
    <location>
        <position position="28"/>
    </location>
    <ligand>
        <name>Mn(2+)</name>
        <dbReference type="ChEBI" id="CHEBI:29035"/>
    </ligand>
</feature>